<feature type="chain" id="PRO_5005512974" description="DUF5667 domain-containing protein" evidence="1">
    <location>
        <begin position="32"/>
        <end position="175"/>
    </location>
</feature>
<accession>A0A0K8MXI2</accession>
<evidence type="ECO:0008006" key="4">
    <source>
        <dbReference type="Google" id="ProtNLM"/>
    </source>
</evidence>
<reference evidence="2" key="1">
    <citation type="submission" date="2015-07" db="EMBL/GenBank/DDBJ databases">
        <title>Draft Genome Sequences of Anaerolinea thermolimosa IMO-1, Bellilinea caldifistulae GOMI-1, Leptolinea tardivitalis YMTK-2, Levilinea saccharolytica KIBI-1,Longilinea arvoryzae KOME-1, Previously Described as Members of the Anaerolineaceae (Chloroflexi).</title>
        <authorList>
            <person name="Sekiguchi Y."/>
            <person name="Ohashi A."/>
            <person name="Matsuura N."/>
            <person name="Tourlousse M.D."/>
        </authorList>
    </citation>
    <scope>NUCLEOTIDE SEQUENCE [LARGE SCALE GENOMIC DNA]</scope>
    <source>
        <strain evidence="2">KOME-1</strain>
    </source>
</reference>
<keyword evidence="1" id="KW-0732">Signal</keyword>
<dbReference type="EMBL" id="DF967973">
    <property type="protein sequence ID" value="GAP15915.1"/>
    <property type="molecule type" value="Genomic_DNA"/>
</dbReference>
<name>A0A0K8MXI2_9CHLR</name>
<proteinExistence type="predicted"/>
<sequence length="175" mass="19067">MPRKSYFNLIFIAALLLGLAFSVLPSGVVSADGGTTVSAAKLGQLNKAYIAQVKELAYQKELLAYARERLTIVEDLQGDFKPTDAAYNTLQWYLNALNTRITNADAAVQSADQLLSDHKGFEVSGYGFKVSISKVTDLKVTEATLKSATEQVALSGKNLRRAMRLIDSAIEKFAE</sequence>
<dbReference type="RefSeq" id="WP_075075316.1">
    <property type="nucleotide sequence ID" value="NZ_DF967973.1"/>
</dbReference>
<dbReference type="Proteomes" id="UP000055060">
    <property type="component" value="Unassembled WGS sequence"/>
</dbReference>
<evidence type="ECO:0000256" key="1">
    <source>
        <dbReference type="SAM" id="SignalP"/>
    </source>
</evidence>
<dbReference type="AlphaFoldDB" id="A0A0K8MXI2"/>
<evidence type="ECO:0000313" key="3">
    <source>
        <dbReference type="Proteomes" id="UP000055060"/>
    </source>
</evidence>
<evidence type="ECO:0000313" key="2">
    <source>
        <dbReference type="EMBL" id="GAP15915.1"/>
    </source>
</evidence>
<feature type="signal peptide" evidence="1">
    <location>
        <begin position="1"/>
        <end position="31"/>
    </location>
</feature>
<gene>
    <name evidence="2" type="ORF">LARV_03710</name>
</gene>
<keyword evidence="3" id="KW-1185">Reference proteome</keyword>
<organism evidence="2">
    <name type="scientific">Longilinea arvoryzae</name>
    <dbReference type="NCBI Taxonomy" id="360412"/>
    <lineage>
        <taxon>Bacteria</taxon>
        <taxon>Bacillati</taxon>
        <taxon>Chloroflexota</taxon>
        <taxon>Anaerolineae</taxon>
        <taxon>Anaerolineales</taxon>
        <taxon>Anaerolineaceae</taxon>
        <taxon>Longilinea</taxon>
    </lineage>
</organism>
<protein>
    <recommendedName>
        <fullName evidence="4">DUF5667 domain-containing protein</fullName>
    </recommendedName>
</protein>